<organism evidence="1">
    <name type="scientific">marine sediment metagenome</name>
    <dbReference type="NCBI Taxonomy" id="412755"/>
    <lineage>
        <taxon>unclassified sequences</taxon>
        <taxon>metagenomes</taxon>
        <taxon>ecological metagenomes</taxon>
    </lineage>
</organism>
<dbReference type="EMBL" id="LAZR01009471">
    <property type="protein sequence ID" value="KKM72440.1"/>
    <property type="molecule type" value="Genomic_DNA"/>
</dbReference>
<reference evidence="1" key="1">
    <citation type="journal article" date="2015" name="Nature">
        <title>Complex archaea that bridge the gap between prokaryotes and eukaryotes.</title>
        <authorList>
            <person name="Spang A."/>
            <person name="Saw J.H."/>
            <person name="Jorgensen S.L."/>
            <person name="Zaremba-Niedzwiedzka K."/>
            <person name="Martijn J."/>
            <person name="Lind A.E."/>
            <person name="van Eijk R."/>
            <person name="Schleper C."/>
            <person name="Guy L."/>
            <person name="Ettema T.J."/>
        </authorList>
    </citation>
    <scope>NUCLEOTIDE SEQUENCE</scope>
</reference>
<dbReference type="AlphaFoldDB" id="A0A0F9M728"/>
<protein>
    <submittedName>
        <fullName evidence="1">Uncharacterized protein</fullName>
    </submittedName>
</protein>
<proteinExistence type="predicted"/>
<name>A0A0F9M728_9ZZZZ</name>
<evidence type="ECO:0000313" key="1">
    <source>
        <dbReference type="EMBL" id="KKM72440.1"/>
    </source>
</evidence>
<gene>
    <name evidence="1" type="ORF">LCGC14_1420550</name>
</gene>
<sequence length="83" mass="9241">MSRRKPPKTPVPPAKGNKVPILGKGLAELQAHFRDFRNAKERLNSFITGYKAAAGVPADWALNVDTWVFELPPKKKETPTESK</sequence>
<comment type="caution">
    <text evidence="1">The sequence shown here is derived from an EMBL/GenBank/DDBJ whole genome shotgun (WGS) entry which is preliminary data.</text>
</comment>
<accession>A0A0F9M728</accession>